<dbReference type="Pfam" id="PF23247">
    <property type="entry name" value="LRR_RPS2"/>
    <property type="match status" value="1"/>
</dbReference>
<dbReference type="SUPFAM" id="SSF52047">
    <property type="entry name" value="RNI-like"/>
    <property type="match status" value="1"/>
</dbReference>
<reference evidence="2" key="1">
    <citation type="journal article" date="2014" name="Science">
        <title>Structural and functional partitioning of bread wheat chromosome 3B.</title>
        <authorList>
            <person name="Choulet F."/>
            <person name="Alberti A."/>
            <person name="Theil S."/>
            <person name="Glover N."/>
            <person name="Barbe V."/>
            <person name="Daron J."/>
            <person name="Pingault L."/>
            <person name="Sourdille P."/>
            <person name="Couloux A."/>
            <person name="Paux E."/>
            <person name="Leroy P."/>
            <person name="Mangenot S."/>
            <person name="Guilhot N."/>
            <person name="Le Gouis J."/>
            <person name="Balfourier F."/>
            <person name="Alaux M."/>
            <person name="Jamilloux V."/>
            <person name="Poulain J."/>
            <person name="Durand C."/>
            <person name="Bellec A."/>
            <person name="Gaspin C."/>
            <person name="Safar J."/>
            <person name="Dolezel J."/>
            <person name="Rogers J."/>
            <person name="Vandepoele K."/>
            <person name="Aury J.M."/>
            <person name="Mayer K."/>
            <person name="Berges H."/>
            <person name="Quesneville H."/>
            <person name="Wincker P."/>
            <person name="Feuillet C."/>
        </authorList>
    </citation>
    <scope>NUCLEOTIDE SEQUENCE</scope>
</reference>
<organism evidence="2">
    <name type="scientific">Triticum aestivum</name>
    <name type="common">Wheat</name>
    <dbReference type="NCBI Taxonomy" id="4565"/>
    <lineage>
        <taxon>Eukaryota</taxon>
        <taxon>Viridiplantae</taxon>
        <taxon>Streptophyta</taxon>
        <taxon>Embryophyta</taxon>
        <taxon>Tracheophyta</taxon>
        <taxon>Spermatophyta</taxon>
        <taxon>Magnoliopsida</taxon>
        <taxon>Liliopsida</taxon>
        <taxon>Poales</taxon>
        <taxon>Poaceae</taxon>
        <taxon>BOP clade</taxon>
        <taxon>Pooideae</taxon>
        <taxon>Triticodae</taxon>
        <taxon>Triticeae</taxon>
        <taxon>Triticinae</taxon>
        <taxon>Triticum</taxon>
    </lineage>
</organism>
<dbReference type="AlphaFoldDB" id="A0A077RUQ3"/>
<name>A0A077RUQ3_WHEAT</name>
<evidence type="ECO:0000313" key="2">
    <source>
        <dbReference type="EMBL" id="CDM80666.1"/>
    </source>
</evidence>
<dbReference type="InterPro" id="IPR032675">
    <property type="entry name" value="LRR_dom_sf"/>
</dbReference>
<proteinExistence type="predicted"/>
<dbReference type="HOGENOM" id="CLU_007112_0_0_1"/>
<gene>
    <name evidence="2" type="ORF">TRAES_3BF060800010CFD_c1</name>
</gene>
<dbReference type="InterPro" id="IPR057135">
    <property type="entry name" value="At4g27190-like_LRR"/>
</dbReference>
<dbReference type="Gene3D" id="3.80.10.10">
    <property type="entry name" value="Ribonuclease Inhibitor"/>
    <property type="match status" value="2"/>
</dbReference>
<evidence type="ECO:0000259" key="1">
    <source>
        <dbReference type="Pfam" id="PF23247"/>
    </source>
</evidence>
<dbReference type="EMBL" id="HG670306">
    <property type="protein sequence ID" value="CDM80666.1"/>
    <property type="molecule type" value="Genomic_DNA"/>
</dbReference>
<dbReference type="PANTHER" id="PTHR33463:SF206">
    <property type="entry name" value="FBD DOMAIN-CONTAINING PROTEIN"/>
    <property type="match status" value="1"/>
</dbReference>
<protein>
    <recommendedName>
        <fullName evidence="1">Disease resistance protein At4g27190-like leucine-rich repeats domain-containing protein</fullName>
    </recommendedName>
</protein>
<sequence>MGMWKVIYFDGWDGLGASAVLRSVAAVLPSRRTTPELCFDKIFFIDCSRWKNRRGVQRAIAEELQLDSSVMAILDEQDEHDDFLGHDESTRHEIDVVSQVIDRALRDIKFMLIFLNGDDDEVDVGLMGIPRLVRYGNNVMIWTFSRSCITMRHDRSGVKNKLRYTLLFIHCFMDKLSSSQFLGLLHEEAATIVARNPCMLDIDQTVVADCCLYELFLHCNFHTFTKFDWVSHSSKYWICDAIIQSDRAWDISKAWHLEINWSCDASLLDHVLKMFMEHSESPFLVIEDDDVYEEGPYRWISVVSRDAEVHGMKTIPAAASSFFLAFEISNHPPALPDGFFDHCSKLGVLILYCCAFSFASPSFMKCHGLRFLGLDRCTDDQTIQGEHNIEWLCLYGLCVLDLRYTYWNEILSQEKLDLMTNIRELNIEGAMGSQYIAHLQRRLPNLQRLRIIKSTCQWEISDDADHYFIDKKSMEILDLSGNRHMKILPPSLSKANSLRLLVLDGCDELESVGGLPPSLESLSFNGYGPASQWTQTVGLPPKQFRQSSTTDNKDVRISKISLAGCTQLENLFLCWLPNLVELDLSGTAIKILDFKTVVVKVPRLKRLFLIGCMHLRAVNFMYELPYTPSSLELLCVDTRAGIVCSRPAIGKRESFGFQMHAVFTDARFARSLIDLFHFAGPSMYAIEFSIHLTSSPACDGVVQFEATSMDKAGPSDQGTLQLIPAGPYSEVLGTAGAAPMQAFPRPPTTKFHQHVEIAEGSFHMEMELEKGKGLGDLIAKHAKSMHVHDVSVNFILPEHSWQGLRWFCVERCPKLDTSIFRDSYNFPQLEPELSDLLMSGKILSTNILYKQANVKSFQNLEHLQLGFCPRLQCILPVWFSSFSSLETLHIIYCDELSHVFVLDKNYPEEIVTLGLIFPKLTTIHLHDLPKLQNICKVKMVAPALESVKIRGCWNLRRLPSVGARGPGVKKPTIEIEKDVWDALEWDVDHCPEHFEAPIHSRYYKKKLPRVSVLRYVIYIYMRNAKSIFVIVQPLLLFACFHLPSYFSISHVA</sequence>
<dbReference type="InterPro" id="IPR050905">
    <property type="entry name" value="Plant_NBS-LRR"/>
</dbReference>
<accession>A0A077RUQ3</accession>
<dbReference type="SUPFAM" id="SSF52058">
    <property type="entry name" value="L domain-like"/>
    <property type="match status" value="1"/>
</dbReference>
<feature type="domain" description="Disease resistance protein At4g27190-like leucine-rich repeats" evidence="1">
    <location>
        <begin position="844"/>
        <end position="958"/>
    </location>
</feature>
<dbReference type="PANTHER" id="PTHR33463">
    <property type="entry name" value="NB-ARC DOMAIN-CONTAINING PROTEIN-RELATED"/>
    <property type="match status" value="1"/>
</dbReference>